<keyword evidence="3" id="KW-1185">Reference proteome</keyword>
<evidence type="ECO:0000313" key="3">
    <source>
        <dbReference type="Proteomes" id="UP000250043"/>
    </source>
</evidence>
<dbReference type="AlphaFoldDB" id="A0A8E2AGQ3"/>
<organism evidence="2 3">
    <name type="scientific">Obba rivulosa</name>
    <dbReference type="NCBI Taxonomy" id="1052685"/>
    <lineage>
        <taxon>Eukaryota</taxon>
        <taxon>Fungi</taxon>
        <taxon>Dikarya</taxon>
        <taxon>Basidiomycota</taxon>
        <taxon>Agaricomycotina</taxon>
        <taxon>Agaricomycetes</taxon>
        <taxon>Polyporales</taxon>
        <taxon>Gelatoporiaceae</taxon>
        <taxon>Obba</taxon>
    </lineage>
</organism>
<feature type="domain" description="DUF4246" evidence="1">
    <location>
        <begin position="10"/>
        <end position="101"/>
    </location>
</feature>
<dbReference type="Pfam" id="PF14033">
    <property type="entry name" value="DUF4246"/>
    <property type="match status" value="1"/>
</dbReference>
<sequence>WPRDRVIGAQLDWVFDSLNWVTHERDPATGIETEVRKTYRSNELIHAELKSNLIISASVLEDVPAEEKDRHPHSNGQVLDLDHPSLYCFRIGQSLIKDADTGRVVTAVVQRFINPLWERVLTDSLHPDPPLAVKPKGRRWYNHVEMPPRDYIRKMSKSLGSAFTLLLSLI</sequence>
<protein>
    <recommendedName>
        <fullName evidence="1">DUF4246 domain-containing protein</fullName>
    </recommendedName>
</protein>
<dbReference type="OrthoDB" id="2757079at2759"/>
<reference evidence="2 3" key="1">
    <citation type="submission" date="2016-07" db="EMBL/GenBank/DDBJ databases">
        <title>Draft genome of the white-rot fungus Obba rivulosa 3A-2.</title>
        <authorList>
            <consortium name="DOE Joint Genome Institute"/>
            <person name="Miettinen O."/>
            <person name="Riley R."/>
            <person name="Acob R."/>
            <person name="Barry K."/>
            <person name="Cullen D."/>
            <person name="De Vries R."/>
            <person name="Hainaut M."/>
            <person name="Hatakka A."/>
            <person name="Henrissat B."/>
            <person name="Hilden K."/>
            <person name="Kuo R."/>
            <person name="Labutti K."/>
            <person name="Lipzen A."/>
            <person name="Makela M.R."/>
            <person name="Sandor L."/>
            <person name="Spatafora J.W."/>
            <person name="Grigoriev I.V."/>
            <person name="Hibbett D.S."/>
        </authorList>
    </citation>
    <scope>NUCLEOTIDE SEQUENCE [LARGE SCALE GENOMIC DNA]</scope>
    <source>
        <strain evidence="2 3">3A-2</strain>
    </source>
</reference>
<evidence type="ECO:0000259" key="1">
    <source>
        <dbReference type="Pfam" id="PF14033"/>
    </source>
</evidence>
<feature type="non-terminal residue" evidence="2">
    <location>
        <position position="1"/>
    </location>
</feature>
<dbReference type="Proteomes" id="UP000250043">
    <property type="component" value="Unassembled WGS sequence"/>
</dbReference>
<proteinExistence type="predicted"/>
<accession>A0A8E2AGQ3</accession>
<dbReference type="EMBL" id="KV722712">
    <property type="protein sequence ID" value="OCH84168.1"/>
    <property type="molecule type" value="Genomic_DNA"/>
</dbReference>
<gene>
    <name evidence="2" type="ORF">OBBRIDRAFT_742053</name>
</gene>
<dbReference type="InterPro" id="IPR049192">
    <property type="entry name" value="DUF4246_C"/>
</dbReference>
<evidence type="ECO:0000313" key="2">
    <source>
        <dbReference type="EMBL" id="OCH84168.1"/>
    </source>
</evidence>
<name>A0A8E2AGQ3_9APHY</name>